<evidence type="ECO:0000256" key="2">
    <source>
        <dbReference type="ARBA" id="ARBA00023015"/>
    </source>
</evidence>
<dbReference type="PANTHER" id="PTHR44591:SF3">
    <property type="entry name" value="RESPONSE REGULATORY DOMAIN-CONTAINING PROTEIN"/>
    <property type="match status" value="1"/>
</dbReference>
<dbReference type="SUPFAM" id="SSF52172">
    <property type="entry name" value="CheY-like"/>
    <property type="match status" value="1"/>
</dbReference>
<dbReference type="PROSITE" id="PS50110">
    <property type="entry name" value="RESPONSE_REGULATORY"/>
    <property type="match status" value="1"/>
</dbReference>
<dbReference type="GO" id="GO:0000160">
    <property type="term" value="P:phosphorelay signal transduction system"/>
    <property type="evidence" value="ECO:0007669"/>
    <property type="project" value="InterPro"/>
</dbReference>
<dbReference type="Pfam" id="PF00072">
    <property type="entry name" value="Response_reg"/>
    <property type="match status" value="1"/>
</dbReference>
<dbReference type="InterPro" id="IPR001789">
    <property type="entry name" value="Sig_transdc_resp-reg_receiver"/>
</dbReference>
<proteinExistence type="predicted"/>
<keyword evidence="3" id="KW-0804">Transcription</keyword>
<dbReference type="Proteomes" id="UP000311605">
    <property type="component" value="Unassembled WGS sequence"/>
</dbReference>
<dbReference type="InterPro" id="IPR050595">
    <property type="entry name" value="Bact_response_regulator"/>
</dbReference>
<dbReference type="InterPro" id="IPR011006">
    <property type="entry name" value="CheY-like_superfamily"/>
</dbReference>
<keyword evidence="1 4" id="KW-0597">Phosphoprotein</keyword>
<dbReference type="Gene3D" id="3.40.50.2300">
    <property type="match status" value="1"/>
</dbReference>
<comment type="caution">
    <text evidence="6">The sequence shown here is derived from an EMBL/GenBank/DDBJ whole genome shotgun (WGS) entry which is preliminary data.</text>
</comment>
<keyword evidence="2" id="KW-0805">Transcription regulation</keyword>
<dbReference type="RefSeq" id="WP_139679192.1">
    <property type="nucleotide sequence ID" value="NZ_VDMN01000009.1"/>
</dbReference>
<gene>
    <name evidence="6" type="ORF">FHP24_26200</name>
</gene>
<dbReference type="PANTHER" id="PTHR44591">
    <property type="entry name" value="STRESS RESPONSE REGULATOR PROTEIN 1"/>
    <property type="match status" value="1"/>
</dbReference>
<dbReference type="CDD" id="cd00156">
    <property type="entry name" value="REC"/>
    <property type="match status" value="1"/>
</dbReference>
<evidence type="ECO:0000313" key="6">
    <source>
        <dbReference type="EMBL" id="TNM60293.1"/>
    </source>
</evidence>
<feature type="modified residue" description="4-aspartylphosphate" evidence="4">
    <location>
        <position position="54"/>
    </location>
</feature>
<accession>A0A5C4X9Y3</accession>
<keyword evidence="7" id="KW-1185">Reference proteome</keyword>
<dbReference type="OrthoDB" id="9784719at2"/>
<evidence type="ECO:0000259" key="5">
    <source>
        <dbReference type="PROSITE" id="PS50110"/>
    </source>
</evidence>
<reference evidence="6 7" key="1">
    <citation type="submission" date="2019-06" db="EMBL/GenBank/DDBJ databases">
        <title>The draft genome of Rhizobium smilacinae PTYR-5.</title>
        <authorList>
            <person name="Liu L."/>
            <person name="Li L."/>
            <person name="Zhang X."/>
        </authorList>
    </citation>
    <scope>NUCLEOTIDE SEQUENCE [LARGE SCALE GENOMIC DNA]</scope>
    <source>
        <strain evidence="6 7">PTYR-5</strain>
    </source>
</reference>
<sequence>MYQRTVLIVEDEILIRMLLADTLLDEGYDVIEAGSVLEAIAILGQRKVDAVVTDVDMPGGLSGFDLAQMISDTRMNVPIIIASGRHRPRPDELPGDAIFVAKPYGLDAITTMVAGMISSERQRLAS</sequence>
<feature type="domain" description="Response regulatory" evidence="5">
    <location>
        <begin position="5"/>
        <end position="117"/>
    </location>
</feature>
<evidence type="ECO:0000313" key="7">
    <source>
        <dbReference type="Proteomes" id="UP000311605"/>
    </source>
</evidence>
<evidence type="ECO:0000256" key="1">
    <source>
        <dbReference type="ARBA" id="ARBA00022553"/>
    </source>
</evidence>
<dbReference type="SMART" id="SM00448">
    <property type="entry name" value="REC"/>
    <property type="match status" value="1"/>
</dbReference>
<protein>
    <submittedName>
        <fullName evidence="6">Response regulator</fullName>
    </submittedName>
</protein>
<organism evidence="6 7">
    <name type="scientific">Aliirhizobium smilacinae</name>
    <dbReference type="NCBI Taxonomy" id="1395944"/>
    <lineage>
        <taxon>Bacteria</taxon>
        <taxon>Pseudomonadati</taxon>
        <taxon>Pseudomonadota</taxon>
        <taxon>Alphaproteobacteria</taxon>
        <taxon>Hyphomicrobiales</taxon>
        <taxon>Rhizobiaceae</taxon>
        <taxon>Aliirhizobium</taxon>
    </lineage>
</organism>
<name>A0A5C4X9Y3_9HYPH</name>
<dbReference type="EMBL" id="VDMN01000009">
    <property type="protein sequence ID" value="TNM60293.1"/>
    <property type="molecule type" value="Genomic_DNA"/>
</dbReference>
<evidence type="ECO:0000256" key="3">
    <source>
        <dbReference type="ARBA" id="ARBA00023163"/>
    </source>
</evidence>
<dbReference type="AlphaFoldDB" id="A0A5C4X9Y3"/>
<evidence type="ECO:0000256" key="4">
    <source>
        <dbReference type="PROSITE-ProRule" id="PRU00169"/>
    </source>
</evidence>